<evidence type="ECO:0000313" key="1">
    <source>
        <dbReference type="EMBL" id="JAH50631.1"/>
    </source>
</evidence>
<proteinExistence type="predicted"/>
<protein>
    <submittedName>
        <fullName evidence="1">Uncharacterized protein</fullName>
    </submittedName>
</protein>
<organism evidence="1">
    <name type="scientific">Anguilla anguilla</name>
    <name type="common">European freshwater eel</name>
    <name type="synonym">Muraena anguilla</name>
    <dbReference type="NCBI Taxonomy" id="7936"/>
    <lineage>
        <taxon>Eukaryota</taxon>
        <taxon>Metazoa</taxon>
        <taxon>Chordata</taxon>
        <taxon>Craniata</taxon>
        <taxon>Vertebrata</taxon>
        <taxon>Euteleostomi</taxon>
        <taxon>Actinopterygii</taxon>
        <taxon>Neopterygii</taxon>
        <taxon>Teleostei</taxon>
        <taxon>Anguilliformes</taxon>
        <taxon>Anguillidae</taxon>
        <taxon>Anguilla</taxon>
    </lineage>
</organism>
<sequence length="42" mass="4718">MARLSKVSPGGLVCMLVFGYRFSQLHCKNSEVCTRSVLEIQE</sequence>
<accession>A0A0E9TAI6</accession>
<reference evidence="1" key="1">
    <citation type="submission" date="2014-11" db="EMBL/GenBank/DDBJ databases">
        <authorList>
            <person name="Amaro Gonzalez C."/>
        </authorList>
    </citation>
    <scope>NUCLEOTIDE SEQUENCE</scope>
</reference>
<name>A0A0E9TAI6_ANGAN</name>
<reference evidence="1" key="2">
    <citation type="journal article" date="2015" name="Fish Shellfish Immunol.">
        <title>Early steps in the European eel (Anguilla anguilla)-Vibrio vulnificus interaction in the gills: Role of the RtxA13 toxin.</title>
        <authorList>
            <person name="Callol A."/>
            <person name="Pajuelo D."/>
            <person name="Ebbesson L."/>
            <person name="Teles M."/>
            <person name="MacKenzie S."/>
            <person name="Amaro C."/>
        </authorList>
    </citation>
    <scope>NUCLEOTIDE SEQUENCE</scope>
</reference>
<dbReference type="EMBL" id="GBXM01057946">
    <property type="protein sequence ID" value="JAH50631.1"/>
    <property type="molecule type" value="Transcribed_RNA"/>
</dbReference>
<dbReference type="AlphaFoldDB" id="A0A0E9TAI6"/>